<organism evidence="2">
    <name type="scientific">Oryza sativa subsp. japonica</name>
    <name type="common">Rice</name>
    <dbReference type="NCBI Taxonomy" id="39947"/>
    <lineage>
        <taxon>Eukaryota</taxon>
        <taxon>Viridiplantae</taxon>
        <taxon>Streptophyta</taxon>
        <taxon>Embryophyta</taxon>
        <taxon>Tracheophyta</taxon>
        <taxon>Spermatophyta</taxon>
        <taxon>Magnoliopsida</taxon>
        <taxon>Liliopsida</taxon>
        <taxon>Poales</taxon>
        <taxon>Poaceae</taxon>
        <taxon>BOP clade</taxon>
        <taxon>Oryzoideae</taxon>
        <taxon>Oryzeae</taxon>
        <taxon>Oryzinae</taxon>
        <taxon>Oryza</taxon>
        <taxon>Oryza sativa</taxon>
    </lineage>
</organism>
<feature type="region of interest" description="Disordered" evidence="1">
    <location>
        <begin position="1"/>
        <end position="129"/>
    </location>
</feature>
<accession>A3BHA3</accession>
<dbReference type="EMBL" id="CM000144">
    <property type="protein sequence ID" value="EAZ38942.1"/>
    <property type="molecule type" value="Genomic_DNA"/>
</dbReference>
<gene>
    <name evidence="2" type="ORF">OsJ_23363</name>
</gene>
<reference evidence="2" key="2">
    <citation type="submission" date="2008-12" db="EMBL/GenBank/DDBJ databases">
        <title>Improved gene annotation of the rice (Oryza sativa) genomes.</title>
        <authorList>
            <person name="Wang J."/>
            <person name="Li R."/>
            <person name="Fan W."/>
            <person name="Huang Q."/>
            <person name="Zhang J."/>
            <person name="Zhou Y."/>
            <person name="Hu Y."/>
            <person name="Zi S."/>
            <person name="Li J."/>
            <person name="Ni P."/>
            <person name="Zheng H."/>
            <person name="Zhang Y."/>
            <person name="Zhao M."/>
            <person name="Hao Q."/>
            <person name="McDermott J."/>
            <person name="Samudrala R."/>
            <person name="Kristiansen K."/>
            <person name="Wong G.K.-S."/>
        </authorList>
    </citation>
    <scope>NUCLEOTIDE SEQUENCE</scope>
</reference>
<feature type="compositionally biased region" description="Basic and acidic residues" evidence="1">
    <location>
        <begin position="118"/>
        <end position="129"/>
    </location>
</feature>
<sequence>MAMNAMSGLRSSLRPNTGGMTSRQSARKGSQRSRSAENGWRSQGMLGNHEKSTPTSSTSLYTPSHRTTAEIAAATGARSGARLTLRRPTSSVESGASSPPTAESRRLRRGARRRRRRAEAAGEGERAEG</sequence>
<name>A3BHA3_ORYSJ</name>
<proteinExistence type="predicted"/>
<reference evidence="2" key="1">
    <citation type="journal article" date="2005" name="PLoS Biol.">
        <title>The genomes of Oryza sativa: a history of duplications.</title>
        <authorList>
            <person name="Yu J."/>
            <person name="Wang J."/>
            <person name="Lin W."/>
            <person name="Li S."/>
            <person name="Li H."/>
            <person name="Zhou J."/>
            <person name="Ni P."/>
            <person name="Dong W."/>
            <person name="Hu S."/>
            <person name="Zeng C."/>
            <person name="Zhang J."/>
            <person name="Zhang Y."/>
            <person name="Li R."/>
            <person name="Xu Z."/>
            <person name="Li S."/>
            <person name="Li X."/>
            <person name="Zheng H."/>
            <person name="Cong L."/>
            <person name="Lin L."/>
            <person name="Yin J."/>
            <person name="Geng J."/>
            <person name="Li G."/>
            <person name="Shi J."/>
            <person name="Liu J."/>
            <person name="Lv H."/>
            <person name="Li J."/>
            <person name="Wang J."/>
            <person name="Deng Y."/>
            <person name="Ran L."/>
            <person name="Shi X."/>
            <person name="Wang X."/>
            <person name="Wu Q."/>
            <person name="Li C."/>
            <person name="Ren X."/>
            <person name="Wang J."/>
            <person name="Wang X."/>
            <person name="Li D."/>
            <person name="Liu D."/>
            <person name="Zhang X."/>
            <person name="Ji Z."/>
            <person name="Zhao W."/>
            <person name="Sun Y."/>
            <person name="Zhang Z."/>
            <person name="Bao J."/>
            <person name="Han Y."/>
            <person name="Dong L."/>
            <person name="Ji J."/>
            <person name="Chen P."/>
            <person name="Wu S."/>
            <person name="Liu J."/>
            <person name="Xiao Y."/>
            <person name="Bu D."/>
            <person name="Tan J."/>
            <person name="Yang L."/>
            <person name="Ye C."/>
            <person name="Zhang J."/>
            <person name="Xu J."/>
            <person name="Zhou Y."/>
            <person name="Yu Y."/>
            <person name="Zhang B."/>
            <person name="Zhuang S."/>
            <person name="Wei H."/>
            <person name="Liu B."/>
            <person name="Lei M."/>
            <person name="Yu H."/>
            <person name="Li Y."/>
            <person name="Xu H."/>
            <person name="Wei S."/>
            <person name="He X."/>
            <person name="Fang L."/>
            <person name="Zhang Z."/>
            <person name="Zhang Y."/>
            <person name="Huang X."/>
            <person name="Su Z."/>
            <person name="Tong W."/>
            <person name="Li J."/>
            <person name="Tong Z."/>
            <person name="Li S."/>
            <person name="Ye J."/>
            <person name="Wang L."/>
            <person name="Fang L."/>
            <person name="Lei T."/>
            <person name="Chen C."/>
            <person name="Chen H."/>
            <person name="Xu Z."/>
            <person name="Li H."/>
            <person name="Huang H."/>
            <person name="Zhang F."/>
            <person name="Xu H."/>
            <person name="Li N."/>
            <person name="Zhao C."/>
            <person name="Li S."/>
            <person name="Dong L."/>
            <person name="Huang Y."/>
            <person name="Li L."/>
            <person name="Xi Y."/>
            <person name="Qi Q."/>
            <person name="Li W."/>
            <person name="Zhang B."/>
            <person name="Hu W."/>
            <person name="Zhang Y."/>
            <person name="Tian X."/>
            <person name="Jiao Y."/>
            <person name="Liang X."/>
            <person name="Jin J."/>
            <person name="Gao L."/>
            <person name="Zheng W."/>
            <person name="Hao B."/>
            <person name="Liu S."/>
            <person name="Wang W."/>
            <person name="Yuan L."/>
            <person name="Cao M."/>
            <person name="McDermott J."/>
            <person name="Samudrala R."/>
            <person name="Wang J."/>
            <person name="Wong G.K."/>
            <person name="Yang H."/>
        </authorList>
    </citation>
    <scope>NUCLEOTIDE SEQUENCE [LARGE SCALE GENOMIC DNA]</scope>
</reference>
<feature type="compositionally biased region" description="Low complexity" evidence="1">
    <location>
        <begin position="53"/>
        <end position="64"/>
    </location>
</feature>
<evidence type="ECO:0000313" key="2">
    <source>
        <dbReference type="EMBL" id="EAZ38942.1"/>
    </source>
</evidence>
<dbReference type="Proteomes" id="UP000007752">
    <property type="component" value="Chromosome 7"/>
</dbReference>
<dbReference type="AlphaFoldDB" id="A3BHA3"/>
<evidence type="ECO:0000256" key="1">
    <source>
        <dbReference type="SAM" id="MobiDB-lite"/>
    </source>
</evidence>
<feature type="compositionally biased region" description="Polar residues" evidence="1">
    <location>
        <begin position="87"/>
        <end position="101"/>
    </location>
</feature>
<feature type="compositionally biased region" description="Polar residues" evidence="1">
    <location>
        <begin position="9"/>
        <end position="24"/>
    </location>
</feature>
<feature type="compositionally biased region" description="Basic residues" evidence="1">
    <location>
        <begin position="106"/>
        <end position="117"/>
    </location>
</feature>
<protein>
    <submittedName>
        <fullName evidence="2">Uncharacterized protein</fullName>
    </submittedName>
</protein>